<sequence>MASGESSGTSPGPDDAAECTNSQGAPVPGHLFIACHEDARGEENEGDDPRAKLAGEGGESLRSFFCPRAEDGSCGGVAEGRERTFVFPGERVTVICTIEEDLTPDQVEALENKHCYWLGFHPSSDSGTPRGGDDDECDGDAGCASVLEASSSSRVRDESPTSPVAGLARAILRCEGLGDRAVIALEATVPAHLPANGALVTLDVKQYLRHPLGLGATTEEAANRGHEEDEDRVGGSPTVALYEHFLCRRWTRRLEVFRPLRVRTRVSGGGHGGRFVSAALANALPRRIECELSVLGFQLLSDPPGALCVSRIHPRRSESGRHAAMAPGTEHSFAILADPGPDVGPPPTSADLLVTVASSVSSMPLLYSHRVGWPAAMGPAPRAQLVLSHVGREEEAGSGLPLAKIRCTVKNLTDQQRTYSLVFDDLDVLGNAKAEGSSHAFMDTRVPVGEVPARSSKSVICRLMPMDSTIARVDGIRLVDDLGNAYANAMPCNLSC</sequence>
<reference evidence="2 3" key="1">
    <citation type="submission" date="2024-03" db="EMBL/GenBank/DDBJ databases">
        <title>Complete genome sequence of the green alga Chloropicon roscoffensis RCC1871.</title>
        <authorList>
            <person name="Lemieux C."/>
            <person name="Pombert J.-F."/>
            <person name="Otis C."/>
            <person name="Turmel M."/>
        </authorList>
    </citation>
    <scope>NUCLEOTIDE SEQUENCE [LARGE SCALE GENOMIC DNA]</scope>
    <source>
        <strain evidence="2 3">RCC1871</strain>
    </source>
</reference>
<organism evidence="2 3">
    <name type="scientific">Chloropicon roscoffensis</name>
    <dbReference type="NCBI Taxonomy" id="1461544"/>
    <lineage>
        <taxon>Eukaryota</taxon>
        <taxon>Viridiplantae</taxon>
        <taxon>Chlorophyta</taxon>
        <taxon>Chloropicophyceae</taxon>
        <taxon>Chloropicales</taxon>
        <taxon>Chloropicaceae</taxon>
        <taxon>Chloropicon</taxon>
    </lineage>
</organism>
<gene>
    <name evidence="2" type="ORF">HKI87_13g75030</name>
</gene>
<name>A0AAX4PIT2_9CHLO</name>
<dbReference type="EMBL" id="CP151513">
    <property type="protein sequence ID" value="WZN65940.1"/>
    <property type="molecule type" value="Genomic_DNA"/>
</dbReference>
<feature type="region of interest" description="Disordered" evidence="1">
    <location>
        <begin position="1"/>
        <end position="29"/>
    </location>
</feature>
<protein>
    <submittedName>
        <fullName evidence="2">Uncharacterized protein</fullName>
    </submittedName>
</protein>
<feature type="compositionally biased region" description="Polar residues" evidence="1">
    <location>
        <begin position="1"/>
        <end position="10"/>
    </location>
</feature>
<evidence type="ECO:0000313" key="2">
    <source>
        <dbReference type="EMBL" id="WZN65940.1"/>
    </source>
</evidence>
<accession>A0AAX4PIT2</accession>
<proteinExistence type="predicted"/>
<keyword evidence="3" id="KW-1185">Reference proteome</keyword>
<evidence type="ECO:0000313" key="3">
    <source>
        <dbReference type="Proteomes" id="UP001472866"/>
    </source>
</evidence>
<dbReference type="AlphaFoldDB" id="A0AAX4PIT2"/>
<dbReference type="Proteomes" id="UP001472866">
    <property type="component" value="Chromosome 13"/>
</dbReference>
<evidence type="ECO:0000256" key="1">
    <source>
        <dbReference type="SAM" id="MobiDB-lite"/>
    </source>
</evidence>